<evidence type="ECO:0000256" key="1">
    <source>
        <dbReference type="SAM" id="MobiDB-lite"/>
    </source>
</evidence>
<evidence type="ECO:0000313" key="2">
    <source>
        <dbReference type="EMBL" id="EJT69656.1"/>
    </source>
</evidence>
<accession>J3PGB5</accession>
<proteinExistence type="predicted"/>
<dbReference type="EMBL" id="GL385403">
    <property type="protein sequence ID" value="EJT69656.1"/>
    <property type="molecule type" value="Genomic_DNA"/>
</dbReference>
<keyword evidence="4" id="KW-1185">Reference proteome</keyword>
<dbReference type="Proteomes" id="UP000006039">
    <property type="component" value="Unassembled WGS sequence"/>
</dbReference>
<dbReference type="HOGENOM" id="CLU_093552_2_1_1"/>
<evidence type="ECO:0000313" key="4">
    <source>
        <dbReference type="Proteomes" id="UP000006039"/>
    </source>
</evidence>
<reference evidence="2" key="2">
    <citation type="submission" date="2010-07" db="EMBL/GenBank/DDBJ databases">
        <authorList>
            <consortium name="The Broad Institute Genome Sequencing Platform"/>
            <consortium name="Broad Institute Genome Sequencing Center for Infectious Disease"/>
            <person name="Ma L.-J."/>
            <person name="Dead R."/>
            <person name="Young S."/>
            <person name="Zeng Q."/>
            <person name="Koehrsen M."/>
            <person name="Alvarado L."/>
            <person name="Berlin A."/>
            <person name="Chapman S.B."/>
            <person name="Chen Z."/>
            <person name="Freedman E."/>
            <person name="Gellesch M."/>
            <person name="Goldberg J."/>
            <person name="Griggs A."/>
            <person name="Gujja S."/>
            <person name="Heilman E.R."/>
            <person name="Heiman D."/>
            <person name="Hepburn T."/>
            <person name="Howarth C."/>
            <person name="Jen D."/>
            <person name="Larson L."/>
            <person name="Mehta T."/>
            <person name="Neiman D."/>
            <person name="Pearson M."/>
            <person name="Roberts A."/>
            <person name="Saif S."/>
            <person name="Shea T."/>
            <person name="Shenoy N."/>
            <person name="Sisk P."/>
            <person name="Stolte C."/>
            <person name="Sykes S."/>
            <person name="Walk T."/>
            <person name="White J."/>
            <person name="Yandava C."/>
            <person name="Haas B."/>
            <person name="Nusbaum C."/>
            <person name="Birren B."/>
        </authorList>
    </citation>
    <scope>NUCLEOTIDE SEQUENCE</scope>
    <source>
        <strain evidence="2">R3-111a-1</strain>
    </source>
</reference>
<evidence type="ECO:0008006" key="5">
    <source>
        <dbReference type="Google" id="ProtNLM"/>
    </source>
</evidence>
<feature type="region of interest" description="Disordered" evidence="1">
    <location>
        <begin position="53"/>
        <end position="74"/>
    </location>
</feature>
<protein>
    <recommendedName>
        <fullName evidence="5">C2H2-type domain-containing protein</fullName>
    </recommendedName>
</protein>
<reference evidence="3" key="4">
    <citation type="journal article" date="2015" name="G3 (Bethesda)">
        <title>Genome sequences of three phytopathogenic species of the Magnaporthaceae family of fungi.</title>
        <authorList>
            <person name="Okagaki L.H."/>
            <person name="Nunes C.C."/>
            <person name="Sailsbery J."/>
            <person name="Clay B."/>
            <person name="Brown D."/>
            <person name="John T."/>
            <person name="Oh Y."/>
            <person name="Young N."/>
            <person name="Fitzgerald M."/>
            <person name="Haas B.J."/>
            <person name="Zeng Q."/>
            <person name="Young S."/>
            <person name="Adiconis X."/>
            <person name="Fan L."/>
            <person name="Levin J.Z."/>
            <person name="Mitchell T.K."/>
            <person name="Okubara P.A."/>
            <person name="Farman M.L."/>
            <person name="Kohn L.M."/>
            <person name="Birren B."/>
            <person name="Ma L.-J."/>
            <person name="Dean R.A."/>
        </authorList>
    </citation>
    <scope>NUCLEOTIDE SEQUENCE</scope>
    <source>
        <strain evidence="3">R3-111a-1</strain>
    </source>
</reference>
<dbReference type="OrthoDB" id="5422613at2759"/>
<organism evidence="2">
    <name type="scientific">Gaeumannomyces tritici (strain R3-111a-1)</name>
    <name type="common">Wheat and barley take-all root rot fungus</name>
    <name type="synonym">Gaeumannomyces graminis var. tritici</name>
    <dbReference type="NCBI Taxonomy" id="644352"/>
    <lineage>
        <taxon>Eukaryota</taxon>
        <taxon>Fungi</taxon>
        <taxon>Dikarya</taxon>
        <taxon>Ascomycota</taxon>
        <taxon>Pezizomycotina</taxon>
        <taxon>Sordariomycetes</taxon>
        <taxon>Sordariomycetidae</taxon>
        <taxon>Magnaporthales</taxon>
        <taxon>Magnaporthaceae</taxon>
        <taxon>Gaeumannomyces</taxon>
    </lineage>
</organism>
<reference evidence="3" key="5">
    <citation type="submission" date="2018-04" db="UniProtKB">
        <authorList>
            <consortium name="EnsemblFungi"/>
        </authorList>
    </citation>
    <scope>IDENTIFICATION</scope>
    <source>
        <strain evidence="3">R3-111a-1</strain>
    </source>
</reference>
<reference evidence="2" key="3">
    <citation type="submission" date="2010-09" db="EMBL/GenBank/DDBJ databases">
        <title>Annotation of Gaeumannomyces graminis var. tritici R3-111a-1.</title>
        <authorList>
            <consortium name="The Broad Institute Genome Sequencing Platform"/>
            <person name="Ma L.-J."/>
            <person name="Dead R."/>
            <person name="Young S.K."/>
            <person name="Zeng Q."/>
            <person name="Gargeya S."/>
            <person name="Fitzgerald M."/>
            <person name="Haas B."/>
            <person name="Abouelleil A."/>
            <person name="Alvarado L."/>
            <person name="Arachchi H.M."/>
            <person name="Berlin A."/>
            <person name="Brown A."/>
            <person name="Chapman S.B."/>
            <person name="Chen Z."/>
            <person name="Dunbar C."/>
            <person name="Freedman E."/>
            <person name="Gearin G."/>
            <person name="Gellesch M."/>
            <person name="Goldberg J."/>
            <person name="Griggs A."/>
            <person name="Gujja S."/>
            <person name="Heiman D."/>
            <person name="Howarth C."/>
            <person name="Larson L."/>
            <person name="Lui A."/>
            <person name="MacDonald P.J.P."/>
            <person name="Mehta T."/>
            <person name="Montmayeur A."/>
            <person name="Murphy C."/>
            <person name="Neiman D."/>
            <person name="Pearson M."/>
            <person name="Priest M."/>
            <person name="Roberts A."/>
            <person name="Saif S."/>
            <person name="Shea T."/>
            <person name="Shenoy N."/>
            <person name="Sisk P."/>
            <person name="Stolte C."/>
            <person name="Sykes S."/>
            <person name="Yandava C."/>
            <person name="Wortman J."/>
            <person name="Nusbaum C."/>
            <person name="Birren B."/>
        </authorList>
    </citation>
    <scope>NUCLEOTIDE SEQUENCE</scope>
    <source>
        <strain evidence="2">R3-111a-1</strain>
    </source>
</reference>
<dbReference type="PANTHER" id="PTHR38167:SF1">
    <property type="entry name" value="C2H2-TYPE DOMAIN-CONTAINING PROTEIN"/>
    <property type="match status" value="1"/>
</dbReference>
<evidence type="ECO:0000313" key="3">
    <source>
        <dbReference type="EnsemblFungi" id="EJT69656"/>
    </source>
</evidence>
<dbReference type="AlphaFoldDB" id="J3PGB5"/>
<name>J3PGB5_GAET3</name>
<reference evidence="4" key="1">
    <citation type="submission" date="2010-07" db="EMBL/GenBank/DDBJ databases">
        <title>The genome sequence of Gaeumannomyces graminis var. tritici strain R3-111a-1.</title>
        <authorList>
            <consortium name="The Broad Institute Genome Sequencing Platform"/>
            <person name="Ma L.-J."/>
            <person name="Dead R."/>
            <person name="Young S."/>
            <person name="Zeng Q."/>
            <person name="Koehrsen M."/>
            <person name="Alvarado L."/>
            <person name="Berlin A."/>
            <person name="Chapman S.B."/>
            <person name="Chen Z."/>
            <person name="Freedman E."/>
            <person name="Gellesch M."/>
            <person name="Goldberg J."/>
            <person name="Griggs A."/>
            <person name="Gujja S."/>
            <person name="Heilman E.R."/>
            <person name="Heiman D."/>
            <person name="Hepburn T."/>
            <person name="Howarth C."/>
            <person name="Jen D."/>
            <person name="Larson L."/>
            <person name="Mehta T."/>
            <person name="Neiman D."/>
            <person name="Pearson M."/>
            <person name="Roberts A."/>
            <person name="Saif S."/>
            <person name="Shea T."/>
            <person name="Shenoy N."/>
            <person name="Sisk P."/>
            <person name="Stolte C."/>
            <person name="Sykes S."/>
            <person name="Walk T."/>
            <person name="White J."/>
            <person name="Yandava C."/>
            <person name="Haas B."/>
            <person name="Nusbaum C."/>
            <person name="Birren B."/>
        </authorList>
    </citation>
    <scope>NUCLEOTIDE SEQUENCE [LARGE SCALE GENOMIC DNA]</scope>
    <source>
        <strain evidence="4">R3-111a-1</strain>
    </source>
</reference>
<dbReference type="eggNOG" id="ENOG502S9SQ">
    <property type="taxonomic scope" value="Eukaryota"/>
</dbReference>
<dbReference type="STRING" id="644352.J3PGB5"/>
<dbReference type="VEuPathDB" id="FungiDB:GGTG_12540"/>
<dbReference type="PANTHER" id="PTHR38167">
    <property type="entry name" value="C2H2-TYPE DOMAIN-CONTAINING PROTEIN"/>
    <property type="match status" value="1"/>
</dbReference>
<sequence>MAPSKTPPLGLLNEAIHTISADRLREFVRELCTTSETARKHFSDRLLVDLTTEDADNTPAEEGASTGQKRKHTRQRYEVCEQCNNEYDVETNGPTSCVWHDGETEPDDDGDFWADHDERCHGTIDSEWAREEYPEGFIWSCCDKIGVGAEGCQTGAHVPKSRKKARSLTKPITRP</sequence>
<dbReference type="GeneID" id="20352998"/>
<gene>
    <name evidence="3" type="primary">20352998</name>
    <name evidence="2" type="ORF">GGTG_12540</name>
</gene>
<feature type="region of interest" description="Disordered" evidence="1">
    <location>
        <begin position="152"/>
        <end position="175"/>
    </location>
</feature>
<dbReference type="EnsemblFungi" id="EJT69656">
    <property type="protein sequence ID" value="EJT69656"/>
    <property type="gene ID" value="GGTG_12540"/>
</dbReference>
<dbReference type="RefSeq" id="XP_009228704.1">
    <property type="nucleotide sequence ID" value="XM_009230440.1"/>
</dbReference>